<evidence type="ECO:0000313" key="2">
    <source>
        <dbReference type="EMBL" id="RDC54138.1"/>
    </source>
</evidence>
<proteinExistence type="predicted"/>
<feature type="chain" id="PRO_5016686346" evidence="1">
    <location>
        <begin position="30"/>
        <end position="111"/>
    </location>
</feature>
<organism evidence="2 3">
    <name type="scientific">Pedobacter chinensis</name>
    <dbReference type="NCBI Taxonomy" id="2282421"/>
    <lineage>
        <taxon>Bacteria</taxon>
        <taxon>Pseudomonadati</taxon>
        <taxon>Bacteroidota</taxon>
        <taxon>Sphingobacteriia</taxon>
        <taxon>Sphingobacteriales</taxon>
        <taxon>Sphingobacteriaceae</taxon>
        <taxon>Pedobacter</taxon>
    </lineage>
</organism>
<dbReference type="AlphaFoldDB" id="A0A369PVK5"/>
<evidence type="ECO:0000256" key="1">
    <source>
        <dbReference type="SAM" id="SignalP"/>
    </source>
</evidence>
<reference evidence="2 3" key="1">
    <citation type="submission" date="2018-07" db="EMBL/GenBank/DDBJ databases">
        <title>Pedobacter sp. nov., isolated from soil.</title>
        <authorList>
            <person name="Zhou L.Y."/>
            <person name="Du Z.J."/>
        </authorList>
    </citation>
    <scope>NUCLEOTIDE SEQUENCE [LARGE SCALE GENOMIC DNA]</scope>
    <source>
        <strain evidence="2 3">JDX94</strain>
    </source>
</reference>
<dbReference type="Proteomes" id="UP000253961">
    <property type="component" value="Unassembled WGS sequence"/>
</dbReference>
<protein>
    <submittedName>
        <fullName evidence="2">Uncharacterized protein</fullName>
    </submittedName>
</protein>
<gene>
    <name evidence="2" type="ORF">DU508_23175</name>
</gene>
<keyword evidence="3" id="KW-1185">Reference proteome</keyword>
<dbReference type="RefSeq" id="WP_115405051.1">
    <property type="nucleotide sequence ID" value="NZ_QPKV01000017.1"/>
</dbReference>
<keyword evidence="1" id="KW-0732">Signal</keyword>
<feature type="signal peptide" evidence="1">
    <location>
        <begin position="1"/>
        <end position="29"/>
    </location>
</feature>
<dbReference type="OrthoDB" id="9814627at2"/>
<name>A0A369PVK5_9SPHI</name>
<accession>A0A369PVK5</accession>
<evidence type="ECO:0000313" key="3">
    <source>
        <dbReference type="Proteomes" id="UP000253961"/>
    </source>
</evidence>
<comment type="caution">
    <text evidence="2">The sequence shown here is derived from an EMBL/GenBank/DDBJ whole genome shotgun (WGS) entry which is preliminary data.</text>
</comment>
<sequence length="111" mass="12291">MKITFSNLSKGIMAVAFGLALVFAGSAFKSTENQNKKALRYWYSVSYDDMVNHPNGYIKSGTPVFAYAEQEAVESPCEEGDELDCLRGFEAPITVFPNDDLSTPKIQKPIE</sequence>
<dbReference type="EMBL" id="QPKV01000017">
    <property type="protein sequence ID" value="RDC54138.1"/>
    <property type="molecule type" value="Genomic_DNA"/>
</dbReference>